<dbReference type="InterPro" id="IPR050492">
    <property type="entry name" value="Bact_metal-bind_prot9"/>
</dbReference>
<dbReference type="EMBL" id="WSZK01000002">
    <property type="protein sequence ID" value="MWG33092.1"/>
    <property type="molecule type" value="Genomic_DNA"/>
</dbReference>
<dbReference type="PROSITE" id="PS51257">
    <property type="entry name" value="PROKAR_LIPOPROTEIN"/>
    <property type="match status" value="1"/>
</dbReference>
<proteinExistence type="inferred from homology"/>
<dbReference type="Pfam" id="PF01297">
    <property type="entry name" value="ZnuA"/>
    <property type="match status" value="1"/>
</dbReference>
<feature type="region of interest" description="Disordered" evidence="4">
    <location>
        <begin position="119"/>
        <end position="197"/>
    </location>
</feature>
<dbReference type="SUPFAM" id="SSF53807">
    <property type="entry name" value="Helical backbone' metal receptor"/>
    <property type="match status" value="1"/>
</dbReference>
<evidence type="ECO:0000313" key="6">
    <source>
        <dbReference type="Proteomes" id="UP000451471"/>
    </source>
</evidence>
<evidence type="ECO:0000256" key="3">
    <source>
        <dbReference type="ARBA" id="ARBA00022729"/>
    </source>
</evidence>
<dbReference type="InterPro" id="IPR006311">
    <property type="entry name" value="TAT_signal"/>
</dbReference>
<accession>A0A6B0GE54</accession>
<gene>
    <name evidence="5" type="ORF">GQS65_01075</name>
</gene>
<keyword evidence="2" id="KW-0813">Transport</keyword>
<comment type="caution">
    <text evidence="5">The sequence shown here is derived from an EMBL/GenBank/DDBJ whole genome shotgun (WGS) entry which is preliminary data.</text>
</comment>
<evidence type="ECO:0000256" key="4">
    <source>
        <dbReference type="SAM" id="MobiDB-lite"/>
    </source>
</evidence>
<sequence>MVHYTRRSVLAATAGLATASLAGCLDGATAGRSGDADTMASFAVLADLSAAVGGETLAVEGVVPFGQHGHGWQPSAAVQRSIRDASAFVYAGTGFQPWADDVVTSLDADGADVHVVDARRDVDLLPTPSGEDEGDHEGTTTDDHHEAHEGESTETAHEGDHDGTEPHETTHHEEDHDGETGHDGEDHAGHDHGAMDPHFWLDPTRTVTAVETVTEGLTTAFPDDEATLRENASAYVEELRALDAEFEETLAGRSRETVLVAGHDAFQYLGERYGFEIHALTGLSPDDSPTPRDVERAQTVVEDEGVTHVLAPVFESDRAARRLAEETAVEGVLPITALAGRTEEWADQGWRYEDVMREVNLATLREALGA</sequence>
<evidence type="ECO:0000313" key="5">
    <source>
        <dbReference type="EMBL" id="MWG33092.1"/>
    </source>
</evidence>
<dbReference type="PANTHER" id="PTHR42953">
    <property type="entry name" value="HIGH-AFFINITY ZINC UPTAKE SYSTEM PROTEIN ZNUA-RELATED"/>
    <property type="match status" value="1"/>
</dbReference>
<keyword evidence="3" id="KW-0732">Signal</keyword>
<dbReference type="AlphaFoldDB" id="A0A6B0GE54"/>
<feature type="compositionally biased region" description="Basic and acidic residues" evidence="4">
    <location>
        <begin position="136"/>
        <end position="195"/>
    </location>
</feature>
<comment type="similarity">
    <text evidence="1">Belongs to the bacterial solute-binding protein 9 family.</text>
</comment>
<organism evidence="5 6">
    <name type="scientific">Halomarina oriensis</name>
    <dbReference type="NCBI Taxonomy" id="671145"/>
    <lineage>
        <taxon>Archaea</taxon>
        <taxon>Methanobacteriati</taxon>
        <taxon>Methanobacteriota</taxon>
        <taxon>Stenosarchaea group</taxon>
        <taxon>Halobacteria</taxon>
        <taxon>Halobacteriales</taxon>
        <taxon>Natronomonadaceae</taxon>
        <taxon>Halomarina</taxon>
    </lineage>
</organism>
<reference evidence="5 6" key="1">
    <citation type="submission" date="2019-12" db="EMBL/GenBank/DDBJ databases">
        <title>Halocatena pleomorpha gen. nov. sp. nov., an extremely halophilic archaeon of family Halobacteriaceae isolated from saltpan soil.</title>
        <authorList>
            <person name="Pal Y."/>
            <person name="Verma A."/>
            <person name="Krishnamurthi S."/>
            <person name="Kumar P."/>
        </authorList>
    </citation>
    <scope>NUCLEOTIDE SEQUENCE [LARGE SCALE GENOMIC DNA]</scope>
    <source>
        <strain evidence="5 6">JCM 16495</strain>
    </source>
</reference>
<dbReference type="GO" id="GO:0030001">
    <property type="term" value="P:metal ion transport"/>
    <property type="evidence" value="ECO:0007669"/>
    <property type="project" value="InterPro"/>
</dbReference>
<dbReference type="PANTHER" id="PTHR42953:SF3">
    <property type="entry name" value="HIGH-AFFINITY ZINC UPTAKE SYSTEM PROTEIN ZNUA"/>
    <property type="match status" value="1"/>
</dbReference>
<name>A0A6B0GE54_9EURY</name>
<keyword evidence="6" id="KW-1185">Reference proteome</keyword>
<dbReference type="PROSITE" id="PS51318">
    <property type="entry name" value="TAT"/>
    <property type="match status" value="1"/>
</dbReference>
<dbReference type="RefSeq" id="WP_158202826.1">
    <property type="nucleotide sequence ID" value="NZ_WSZK01000002.1"/>
</dbReference>
<dbReference type="InterPro" id="IPR006127">
    <property type="entry name" value="ZnuA-like"/>
</dbReference>
<dbReference type="Gene3D" id="3.40.50.1980">
    <property type="entry name" value="Nitrogenase molybdenum iron protein domain"/>
    <property type="match status" value="3"/>
</dbReference>
<dbReference type="Proteomes" id="UP000451471">
    <property type="component" value="Unassembled WGS sequence"/>
</dbReference>
<dbReference type="OrthoDB" id="50488at2157"/>
<dbReference type="GO" id="GO:0046872">
    <property type="term" value="F:metal ion binding"/>
    <property type="evidence" value="ECO:0007669"/>
    <property type="project" value="InterPro"/>
</dbReference>
<evidence type="ECO:0000256" key="2">
    <source>
        <dbReference type="ARBA" id="ARBA00022448"/>
    </source>
</evidence>
<protein>
    <submittedName>
        <fullName evidence="5">Zinc ABC transporter solute-binding protein</fullName>
    </submittedName>
</protein>
<evidence type="ECO:0000256" key="1">
    <source>
        <dbReference type="ARBA" id="ARBA00011028"/>
    </source>
</evidence>